<name>A0ABN6GYH7_9BACT</name>
<evidence type="ECO:0000313" key="2">
    <source>
        <dbReference type="EMBL" id="BCX46375.1"/>
    </source>
</evidence>
<dbReference type="PANTHER" id="PTHR32305:SF15">
    <property type="entry name" value="PROTEIN RHSA-RELATED"/>
    <property type="match status" value="1"/>
</dbReference>
<organism evidence="2 3">
    <name type="scientific">Haloferula helveola</name>
    <dbReference type="NCBI Taxonomy" id="490095"/>
    <lineage>
        <taxon>Bacteria</taxon>
        <taxon>Pseudomonadati</taxon>
        <taxon>Verrucomicrobiota</taxon>
        <taxon>Verrucomicrobiia</taxon>
        <taxon>Verrucomicrobiales</taxon>
        <taxon>Verrucomicrobiaceae</taxon>
        <taxon>Haloferula</taxon>
    </lineage>
</organism>
<dbReference type="Pfam" id="PF05593">
    <property type="entry name" value="RHS_repeat"/>
    <property type="match status" value="1"/>
</dbReference>
<reference evidence="2 3" key="1">
    <citation type="submission" date="2021-06" db="EMBL/GenBank/DDBJ databases">
        <title>Complete genome of Haloferula helveola possessing various polysaccharide degrading enzymes.</title>
        <authorList>
            <person name="Takami H."/>
            <person name="Huang C."/>
            <person name="Hamasaki K."/>
        </authorList>
    </citation>
    <scope>NUCLEOTIDE SEQUENCE [LARGE SCALE GENOMIC DNA]</scope>
    <source>
        <strain evidence="2 3">CN-1</strain>
    </source>
</reference>
<gene>
    <name evidence="2" type="ORF">HAHE_02830</name>
</gene>
<dbReference type="RefSeq" id="WP_338687921.1">
    <property type="nucleotide sequence ID" value="NZ_AP024702.1"/>
</dbReference>
<keyword evidence="3" id="KW-1185">Reference proteome</keyword>
<dbReference type="NCBIfam" id="TIGR01643">
    <property type="entry name" value="YD_repeat_2x"/>
    <property type="match status" value="2"/>
</dbReference>
<dbReference type="InterPro" id="IPR006530">
    <property type="entry name" value="YD"/>
</dbReference>
<feature type="region of interest" description="Disordered" evidence="1">
    <location>
        <begin position="722"/>
        <end position="822"/>
    </location>
</feature>
<evidence type="ECO:0000256" key="1">
    <source>
        <dbReference type="SAM" id="MobiDB-lite"/>
    </source>
</evidence>
<proteinExistence type="predicted"/>
<dbReference type="Gene3D" id="2.180.10.10">
    <property type="entry name" value="RHS repeat-associated core"/>
    <property type="match status" value="4"/>
</dbReference>
<dbReference type="Proteomes" id="UP001374893">
    <property type="component" value="Chromosome"/>
</dbReference>
<dbReference type="EMBL" id="AP024702">
    <property type="protein sequence ID" value="BCX46375.1"/>
    <property type="molecule type" value="Genomic_DNA"/>
</dbReference>
<sequence>MKPHLRALIAATLVSCALGDTSTSPPVLQLASGLPGQQVRLGWASEAGLRYSIERSEVLGAGSDWSVVAIVDSTGASSEWTDPLPTKTRAFYRIVQPQAEVFSIAEPILASTGGALVIRGQCIPNNSFLTLDIDGLGLASAALVANGAGEWIATFPGPYAPGALVLSAEIIDGGGSVLAPVDIGITITETGFASDAPPNTLPPAAPYPMGASIPVPGVGVVIKKHPGNSAARNGVDDDCDGLDDTSLNPLAASIPVPGVGVVVKKGSGGNARRDQDDDGDCILTAPEYSSAVRLRPGQNGMPGEVSLEYDAITLVSPAGPPVSWMMCYRSMAEVSSGHGSGWDFAYNISIDATSNVAPVLRVRDGSGRNDEFRRANDGTYSADGFSRVGEFVGDVFTLTFANGGTWTFHPVDGSTTSGKIETITDPNGNTLTCTYDPSGQIKEVEDGFGRDLGVAWSGNRIISITDHTGRSVSFTYYGALESGGSEGDLKSIGCPTESGLAPLAGDTVFTYSTGTGISRLDHNLLSITDGAGRVLESFTYAATANSRALEFDSVVAHSAHVLPAKTEISHSIVAGRHVVYDNDELGRVTEVHFDRLHRPLVCRSHTGFHPTPGSAVAPSDFPLPGKLRSSDPEFFETTWTYNADSNVSSMIAADGSGMLTTYEQDLNPRCPVIERGNARVQTLVSSLGEKRSITMRHEPGFGTPECARPGNPIGGLLVKGGRNPGSSPSCRPGNPIGGLNIKVGKNPGGNYSGRSSASGTTTRRRVEVLKSNKQGDPNANRYDFGSSGHTTRRRVEVLKSNKQGDPDANRYDFGTATPGHSTRRRVEVLKSNKQGDPDANRYDFGSPSLYAGKKGYDAYQVRADMGPAGAFSEHVDDDCDGSVDDSPIDTFTWTQTSGPYSRLSSLTTSHGQTFTWAYDANGNCIAAQSPVTGGGAIYLHDGLGRLTEITIGNGATGEFHDTLTYGPDGYLQSYTKDSTAGGRNLVTAFEYDALGRCTRIVDPMNDDWLLDWSALDVCTKTQSPPVAGQRIATDFVYDASGRLVRCDIEHRDSTGALDPTNPAYSTFWVYDSRGRLSRIADEDRPTDNTGLLEPDPLTVDSFALTDFTYDDAGQLRRASTPAANRGQATDSAVDLTYDERGLLHHVIAGGSGNPDAVTTEYDYDTLGACVREACLAPDGGETLYGYDGYHRRSSVTDAMGNEAVFSYDEGGRITTSIYGETSDVPGSTNNTLLARTTAEYGNNENWDFGGGTDLRRRFIARGIKAEVRRLVDVSGSRKKDDGSGYRMPTVARPCPRDRPFRCGDGSCRAFFDVYQEDDVIETERFSPGDSPPFDTETLVLDRSPAGLLMNVTLNGDLLDSFTYDSNGALSSISNSARTVDFNRDGREDIVLCTVNNVIKVTLPPPNMALVHTISRNALGRVTAVTDGAGNASTFTYDSLGRVTSETAPGRAPVTFAYDGTDATGDYTVVSACDIDNTGAVRENGRYVLRAGVPLSFTDSNGYSGGFTYDGLDRLTRCDYPDGTYEEFDYDSRGILSSIRHRDGSTTNPLSDPLTHIKRISHTSPPPGVVASGDIFYEYDGLGRLVSASQDSSLVTMTWDSIGNPTSETSNGLTVSRTFNHRGRTGVTYPDSTSVSEARNELGQLTDVGGNLIRYVGTRIYQTEQTNGVITTYSYRGEGDTSPPGDASYGSCVRVTAVHGTTTLADTFIQHSPDQLVTEAHTLFSADVTGPSRTRTYGYDGLGRLTSALTQRRETLGGAVQTESDISYTLDTAGRRLVTTGGRYSGSYTQDSANPPGDHQAGQYTTWPGGNLEWDERGSLTLLGDGPDYIDFDSDNDGRLVALNDPAVGTPIVGYTYDALGRLSTRTEYDNVNGLPPVTTSVVYDGTTAVQELDDPNGTGQLSAALTFVCDDGGFKHCISTRNGTYYYPMNTSSRQTPGYLRGIKINLGLGLTSNTGAVLERYDQDEAGEPLLLDPDGQTKSSGIGPVRWMAPEAMKEKNYSVFIGSGGSYSSQLRADVTVEKFHVRQDFGPVQTRP</sequence>
<evidence type="ECO:0000313" key="3">
    <source>
        <dbReference type="Proteomes" id="UP001374893"/>
    </source>
</evidence>
<feature type="compositionally biased region" description="Basic and acidic residues" evidence="1">
    <location>
        <begin position="793"/>
        <end position="810"/>
    </location>
</feature>
<dbReference type="InterPro" id="IPR031325">
    <property type="entry name" value="RHS_repeat"/>
</dbReference>
<accession>A0ABN6GYH7</accession>
<dbReference type="InterPro" id="IPR050708">
    <property type="entry name" value="T6SS_VgrG/RHS"/>
</dbReference>
<protein>
    <submittedName>
        <fullName evidence="2">RHS repeat-associated core domain-containing protein</fullName>
    </submittedName>
</protein>
<dbReference type="PANTHER" id="PTHR32305">
    <property type="match status" value="1"/>
</dbReference>
<feature type="compositionally biased region" description="Low complexity" evidence="1">
    <location>
        <begin position="752"/>
        <end position="761"/>
    </location>
</feature>